<dbReference type="AlphaFoldDB" id="A0AAD3XPE4"/>
<evidence type="ECO:0000313" key="3">
    <source>
        <dbReference type="Proteomes" id="UP001279734"/>
    </source>
</evidence>
<name>A0AAD3XPE4_NEPGR</name>
<proteinExistence type="predicted"/>
<keyword evidence="3" id="KW-1185">Reference proteome</keyword>
<sequence>MKILQFLPPPIRPISETSNQDVFPQLVENGASQYLDFFNSDWDYNAAHLLEAKTQPQDFKGVSEALQPFDGEVKHCQPLGEDAVFQPVEGEERELQLPDGEVRDLQLPEDDDKPQAMGCKSTELPVSNSEGKKLQSLDGLVQELKPLDDKTRDLGPLESKTQVDLESADKFGRTKNLQPSFFARWQLTLVAESGQNPRDGHVLISGPELIPDSLPILEMQEPGHLKQFEILQSVEETESLKISDEHDLSGDHSAGETKMSHMKAFDSLIVADKPLVDAKTAKSYVALRYSDGRDVVFGNLSCVQTVASLQKCSFSQQEDIMEKHQEAAGIYSVSYADILKRGLNLNDDEEPSSGATHLELPQILDTTSVEDSRLPDWPDIVERGLRDAGNSATEFEQNPRAGHVLNSSGELIPESLQPHSDLYSGDAPHSTQLPTHAAGKKKKQSATQRRVQAAILLLHFLAQRIPLSRNLLRMCVFRM</sequence>
<organism evidence="2 3">
    <name type="scientific">Nepenthes gracilis</name>
    <name type="common">Slender pitcher plant</name>
    <dbReference type="NCBI Taxonomy" id="150966"/>
    <lineage>
        <taxon>Eukaryota</taxon>
        <taxon>Viridiplantae</taxon>
        <taxon>Streptophyta</taxon>
        <taxon>Embryophyta</taxon>
        <taxon>Tracheophyta</taxon>
        <taxon>Spermatophyta</taxon>
        <taxon>Magnoliopsida</taxon>
        <taxon>eudicotyledons</taxon>
        <taxon>Gunneridae</taxon>
        <taxon>Pentapetalae</taxon>
        <taxon>Caryophyllales</taxon>
        <taxon>Nepenthaceae</taxon>
        <taxon>Nepenthes</taxon>
    </lineage>
</organism>
<protein>
    <submittedName>
        <fullName evidence="2">Uncharacterized protein</fullName>
    </submittedName>
</protein>
<feature type="region of interest" description="Disordered" evidence="1">
    <location>
        <begin position="415"/>
        <end position="445"/>
    </location>
</feature>
<comment type="caution">
    <text evidence="2">The sequence shown here is derived from an EMBL/GenBank/DDBJ whole genome shotgun (WGS) entry which is preliminary data.</text>
</comment>
<evidence type="ECO:0000313" key="2">
    <source>
        <dbReference type="EMBL" id="GMH12492.1"/>
    </source>
</evidence>
<dbReference type="EMBL" id="BSYO01000012">
    <property type="protein sequence ID" value="GMH12492.1"/>
    <property type="molecule type" value="Genomic_DNA"/>
</dbReference>
<evidence type="ECO:0000256" key="1">
    <source>
        <dbReference type="SAM" id="MobiDB-lite"/>
    </source>
</evidence>
<reference evidence="2" key="1">
    <citation type="submission" date="2023-05" db="EMBL/GenBank/DDBJ databases">
        <title>Nepenthes gracilis genome sequencing.</title>
        <authorList>
            <person name="Fukushima K."/>
        </authorList>
    </citation>
    <scope>NUCLEOTIDE SEQUENCE</scope>
    <source>
        <strain evidence="2">SING2019-196</strain>
    </source>
</reference>
<gene>
    <name evidence="2" type="ORF">Nepgr_014333</name>
</gene>
<feature type="region of interest" description="Disordered" evidence="1">
    <location>
        <begin position="108"/>
        <end position="132"/>
    </location>
</feature>
<dbReference type="Proteomes" id="UP001279734">
    <property type="component" value="Unassembled WGS sequence"/>
</dbReference>
<accession>A0AAD3XPE4</accession>